<dbReference type="AlphaFoldDB" id="X1IMZ3"/>
<dbReference type="GO" id="GO:0003677">
    <property type="term" value="F:DNA binding"/>
    <property type="evidence" value="ECO:0007669"/>
    <property type="project" value="InterPro"/>
</dbReference>
<evidence type="ECO:0000259" key="1">
    <source>
        <dbReference type="PROSITE" id="PS51736"/>
    </source>
</evidence>
<dbReference type="PROSITE" id="PS51736">
    <property type="entry name" value="RECOMBINASES_3"/>
    <property type="match status" value="1"/>
</dbReference>
<dbReference type="PANTHER" id="PTHR30461">
    <property type="entry name" value="DNA-INVERTASE FROM LAMBDOID PROPHAGE"/>
    <property type="match status" value="1"/>
</dbReference>
<protein>
    <recommendedName>
        <fullName evidence="1">Resolvase/invertase-type recombinase catalytic domain-containing protein</fullName>
    </recommendedName>
</protein>
<reference evidence="2" key="1">
    <citation type="journal article" date="2014" name="Front. Microbiol.">
        <title>High frequency of phylogenetically diverse reductive dehalogenase-homologous genes in deep subseafloor sedimentary metagenomes.</title>
        <authorList>
            <person name="Kawai M."/>
            <person name="Futagami T."/>
            <person name="Toyoda A."/>
            <person name="Takaki Y."/>
            <person name="Nishi S."/>
            <person name="Hori S."/>
            <person name="Arai W."/>
            <person name="Tsubouchi T."/>
            <person name="Morono Y."/>
            <person name="Uchiyama I."/>
            <person name="Ito T."/>
            <person name="Fujiyama A."/>
            <person name="Inagaki F."/>
            <person name="Takami H."/>
        </authorList>
    </citation>
    <scope>NUCLEOTIDE SEQUENCE</scope>
    <source>
        <strain evidence="2">Expedition CK06-06</strain>
    </source>
</reference>
<accession>X1IMZ3</accession>
<dbReference type="InterPro" id="IPR006119">
    <property type="entry name" value="Resolv_N"/>
</dbReference>
<feature type="domain" description="Resolvase/invertase-type recombinase catalytic" evidence="1">
    <location>
        <begin position="2"/>
        <end position="110"/>
    </location>
</feature>
<evidence type="ECO:0000313" key="2">
    <source>
        <dbReference type="EMBL" id="GAH83077.1"/>
    </source>
</evidence>
<dbReference type="EMBL" id="BARU01040937">
    <property type="protein sequence ID" value="GAH83077.1"/>
    <property type="molecule type" value="Genomic_DNA"/>
</dbReference>
<sequence>MRAALYARVSNEEQVEGYSIDAQRRAFKALVEAKGWTPYKEYIEEGKSAHTDKMHKRPVFKEAMEDALAGKYDVLVVHKIDRFSRKLSITLEYFEKLGKGRSRLCVDTKR</sequence>
<dbReference type="PANTHER" id="PTHR30461:SF23">
    <property type="entry name" value="DNA RECOMBINASE-RELATED"/>
    <property type="match status" value="1"/>
</dbReference>
<dbReference type="SUPFAM" id="SSF53041">
    <property type="entry name" value="Resolvase-like"/>
    <property type="match status" value="1"/>
</dbReference>
<dbReference type="InterPro" id="IPR036162">
    <property type="entry name" value="Resolvase-like_N_sf"/>
</dbReference>
<dbReference type="GO" id="GO:0000150">
    <property type="term" value="F:DNA strand exchange activity"/>
    <property type="evidence" value="ECO:0007669"/>
    <property type="project" value="InterPro"/>
</dbReference>
<proteinExistence type="predicted"/>
<dbReference type="InterPro" id="IPR050639">
    <property type="entry name" value="SSR_resolvase"/>
</dbReference>
<dbReference type="Gene3D" id="3.40.50.1390">
    <property type="entry name" value="Resolvase, N-terminal catalytic domain"/>
    <property type="match status" value="1"/>
</dbReference>
<organism evidence="2">
    <name type="scientific">marine sediment metagenome</name>
    <dbReference type="NCBI Taxonomy" id="412755"/>
    <lineage>
        <taxon>unclassified sequences</taxon>
        <taxon>metagenomes</taxon>
        <taxon>ecological metagenomes</taxon>
    </lineage>
</organism>
<comment type="caution">
    <text evidence="2">The sequence shown here is derived from an EMBL/GenBank/DDBJ whole genome shotgun (WGS) entry which is preliminary data.</text>
</comment>
<feature type="non-terminal residue" evidence="2">
    <location>
        <position position="110"/>
    </location>
</feature>
<gene>
    <name evidence="2" type="ORF">S03H2_63221</name>
</gene>
<dbReference type="Pfam" id="PF00239">
    <property type="entry name" value="Resolvase"/>
    <property type="match status" value="1"/>
</dbReference>
<dbReference type="CDD" id="cd00338">
    <property type="entry name" value="Ser_Recombinase"/>
    <property type="match status" value="1"/>
</dbReference>
<name>X1IMZ3_9ZZZZ</name>
<dbReference type="SMART" id="SM00857">
    <property type="entry name" value="Resolvase"/>
    <property type="match status" value="1"/>
</dbReference>